<evidence type="ECO:0000259" key="1">
    <source>
        <dbReference type="Pfam" id="PF25509"/>
    </source>
</evidence>
<feature type="domain" description="DUF7916" evidence="1">
    <location>
        <begin position="5"/>
        <end position="298"/>
    </location>
</feature>
<dbReference type="Pfam" id="PF25509">
    <property type="entry name" value="DUF7916"/>
    <property type="match status" value="1"/>
</dbReference>
<dbReference type="InterPro" id="IPR057238">
    <property type="entry name" value="DUF7916"/>
</dbReference>
<evidence type="ECO:0000313" key="2">
    <source>
        <dbReference type="EMBL" id="MCU9593547.1"/>
    </source>
</evidence>
<name>A0ABT2WDJ9_9BACI</name>
<dbReference type="InterPro" id="IPR011060">
    <property type="entry name" value="RibuloseP-bd_barrel"/>
</dbReference>
<protein>
    <submittedName>
        <fullName evidence="2">Haloacid dehalogenase-like hydrolase</fullName>
    </submittedName>
</protein>
<dbReference type="RefSeq" id="WP_173658653.1">
    <property type="nucleotide sequence ID" value="NZ_JAOUSE010000006.1"/>
</dbReference>
<sequence>MKRILNCTASDFAKMNKQDLLQSIRAAEGRTLVAEVMCHTTPLYPGLTNAEYASAFGADLILLNVFDVNEPKIEGLENVKAADTIIQLKKLVGRPVGINLEPVDPEAEAMETLSELPEGRKATAASLKKAVELGVDFVCLTGNPKTGVTNKAILESTKLANELGLLIIAGKMHGAGANESLVNEETVKAFVAAGADIVLVPGVGTVPGTTLAKTEKLVEAIHESGALVLSTIGTSQEGADKETIQQIALYNKMAGADIHHIGDAGMNGIAVPERIMDYSITIRGKRHTYFRMASSILR</sequence>
<keyword evidence="3" id="KW-1185">Reference proteome</keyword>
<dbReference type="EMBL" id="JAOUSE010000006">
    <property type="protein sequence ID" value="MCU9593547.1"/>
    <property type="molecule type" value="Genomic_DNA"/>
</dbReference>
<organism evidence="2 3">
    <name type="scientific">Pallidibacillus thermolactis</name>
    <dbReference type="NCBI Taxonomy" id="251051"/>
    <lineage>
        <taxon>Bacteria</taxon>
        <taxon>Bacillati</taxon>
        <taxon>Bacillota</taxon>
        <taxon>Bacilli</taxon>
        <taxon>Bacillales</taxon>
        <taxon>Bacillaceae</taxon>
        <taxon>Pallidibacillus</taxon>
    </lineage>
</organism>
<reference evidence="2 3" key="1">
    <citation type="submission" date="2022-10" db="EMBL/GenBank/DDBJ databases">
        <title>Description of Fervidibacillus gen. nov. in the family Fervidibacillaceae fam. nov. with two species, Fervidibacillus albus sp. nov., and Fervidibacillus halotolerans sp. nov., isolated from tidal flat sediments.</title>
        <authorList>
            <person name="Kwon K.K."/>
            <person name="Yang S.-H."/>
        </authorList>
    </citation>
    <scope>NUCLEOTIDE SEQUENCE [LARGE SCALE GENOMIC DNA]</scope>
    <source>
        <strain evidence="2 3">DSM 23332</strain>
    </source>
</reference>
<proteinExistence type="predicted"/>
<accession>A0ABT2WDJ9</accession>
<dbReference type="Proteomes" id="UP001208656">
    <property type="component" value="Unassembled WGS sequence"/>
</dbReference>
<gene>
    <name evidence="2" type="ORF">OEV82_03635</name>
</gene>
<comment type="caution">
    <text evidence="2">The sequence shown here is derived from an EMBL/GenBank/DDBJ whole genome shotgun (WGS) entry which is preliminary data.</text>
</comment>
<dbReference type="SUPFAM" id="SSF51366">
    <property type="entry name" value="Ribulose-phoshate binding barrel"/>
    <property type="match status" value="1"/>
</dbReference>
<evidence type="ECO:0000313" key="3">
    <source>
        <dbReference type="Proteomes" id="UP001208656"/>
    </source>
</evidence>